<sequence>MRGPDCGSDHYLVRAKLQLRLQRAKRKAPPPAKPKWMRLMDPAIKREFQIALSNKFAALAQSDDLDDEEQQISQAILESAAPLCPPNRCRMQPWISDECLNLVDKRKRAKHVDLEQYRHLNQEVRQMMKTEREAYWNNIAADLEEAASRHEYQTLYQTLKRLSGKTKSTNDNIKKADGTFVRSPSERLQRWKEFFQELYNHNPPQVPPAEPSPIDPPANPFLDNEPTVDKVKTAVRSLKNGKAPGVDQVTAEAIKAGGDVLLHRLHALLSLIWHSERIPSAWKKAMIVPILKKGDNRECKNYRGISLLSITGKAFMKIIQSRLQKHREQTSREEQAGFRPNRGCCDQIFAIRQLMEERIRCGKRTIIVFIDFKSAFDCVHWTALWRALETEHVPDKIIRLLKMSYDGSTSCVRIRNELSHPNRSPPRGCCLSSALQHRD</sequence>
<dbReference type="PROSITE" id="PS50878">
    <property type="entry name" value="RT_POL"/>
    <property type="match status" value="1"/>
</dbReference>
<feature type="domain" description="Reverse transcriptase" evidence="1">
    <location>
        <begin position="271"/>
        <end position="439"/>
    </location>
</feature>
<reference evidence="2 3" key="1">
    <citation type="submission" date="2019-01" db="EMBL/GenBank/DDBJ databases">
        <title>Draft Genome and Complete Hox-Cluster Characterization of the Sterlet Sturgeon (Acipenser ruthenus).</title>
        <authorList>
            <person name="Wei Q."/>
        </authorList>
    </citation>
    <scope>NUCLEOTIDE SEQUENCE [LARGE SCALE GENOMIC DNA]</scope>
    <source>
        <strain evidence="2">WHYD16114868_AA</strain>
        <tissue evidence="2">Blood</tissue>
    </source>
</reference>
<name>A0A444U626_ACIRT</name>
<dbReference type="CDD" id="cd01650">
    <property type="entry name" value="RT_nLTR_like"/>
    <property type="match status" value="1"/>
</dbReference>
<evidence type="ECO:0000313" key="2">
    <source>
        <dbReference type="EMBL" id="RXM30604.1"/>
    </source>
</evidence>
<proteinExistence type="predicted"/>
<gene>
    <name evidence="2" type="ORF">EOD39_1904</name>
</gene>
<dbReference type="InterPro" id="IPR000477">
    <property type="entry name" value="RT_dom"/>
</dbReference>
<evidence type="ECO:0000313" key="3">
    <source>
        <dbReference type="Proteomes" id="UP000289886"/>
    </source>
</evidence>
<dbReference type="Proteomes" id="UP000289886">
    <property type="component" value="Unassembled WGS sequence"/>
</dbReference>
<accession>A0A444U626</accession>
<dbReference type="AlphaFoldDB" id="A0A444U626"/>
<protein>
    <recommendedName>
        <fullName evidence="1">Reverse transcriptase domain-containing protein</fullName>
    </recommendedName>
</protein>
<dbReference type="Pfam" id="PF00078">
    <property type="entry name" value="RVT_1"/>
    <property type="match status" value="1"/>
</dbReference>
<dbReference type="EMBL" id="SCEB01215239">
    <property type="protein sequence ID" value="RXM30604.1"/>
    <property type="molecule type" value="Genomic_DNA"/>
</dbReference>
<organism evidence="2 3">
    <name type="scientific">Acipenser ruthenus</name>
    <name type="common">Sterlet sturgeon</name>
    <dbReference type="NCBI Taxonomy" id="7906"/>
    <lineage>
        <taxon>Eukaryota</taxon>
        <taxon>Metazoa</taxon>
        <taxon>Chordata</taxon>
        <taxon>Craniata</taxon>
        <taxon>Vertebrata</taxon>
        <taxon>Euteleostomi</taxon>
        <taxon>Actinopterygii</taxon>
        <taxon>Chondrostei</taxon>
        <taxon>Acipenseriformes</taxon>
        <taxon>Acipenseridae</taxon>
        <taxon>Acipenser</taxon>
    </lineage>
</organism>
<keyword evidence="3" id="KW-1185">Reference proteome</keyword>
<dbReference type="PANTHER" id="PTHR19446">
    <property type="entry name" value="REVERSE TRANSCRIPTASES"/>
    <property type="match status" value="1"/>
</dbReference>
<evidence type="ECO:0000259" key="1">
    <source>
        <dbReference type="PROSITE" id="PS50878"/>
    </source>
</evidence>
<comment type="caution">
    <text evidence="2">The sequence shown here is derived from an EMBL/GenBank/DDBJ whole genome shotgun (WGS) entry which is preliminary data.</text>
</comment>